<keyword evidence="7" id="KW-1185">Reference proteome</keyword>
<keyword evidence="3" id="KW-1133">Transmembrane helix</keyword>
<reference evidence="6" key="1">
    <citation type="journal article" date="2022" name="Toxins">
        <title>Genomic Analysis of Sphingopyxis sp. USTB-05 for Biodegrading Cyanobacterial Hepatotoxins.</title>
        <authorList>
            <person name="Liu C."/>
            <person name="Xu Q."/>
            <person name="Zhao Z."/>
            <person name="Zhang H."/>
            <person name="Liu X."/>
            <person name="Yin C."/>
            <person name="Liu Y."/>
            <person name="Yan H."/>
        </authorList>
    </citation>
    <scope>NUCLEOTIDE SEQUENCE</scope>
    <source>
        <strain evidence="6">NBD5</strain>
    </source>
</reference>
<comment type="subcellular location">
    <subcellularLocation>
        <location evidence="1">Membrane</location>
        <topology evidence="1">Single-pass membrane protein</topology>
    </subcellularLocation>
</comment>
<dbReference type="Gene3D" id="3.30.1150.10">
    <property type="match status" value="1"/>
</dbReference>
<gene>
    <name evidence="6" type="ORF">LHA26_03845</name>
</gene>
<dbReference type="SUPFAM" id="SSF74653">
    <property type="entry name" value="TolA/TonB C-terminal domain"/>
    <property type="match status" value="1"/>
</dbReference>
<dbReference type="Pfam" id="PF03544">
    <property type="entry name" value="TonB_C"/>
    <property type="match status" value="1"/>
</dbReference>
<name>A0ABY4XCK8_9SPHN</name>
<protein>
    <submittedName>
        <fullName evidence="6">Energy transducer TonB</fullName>
    </submittedName>
</protein>
<evidence type="ECO:0000259" key="5">
    <source>
        <dbReference type="PROSITE" id="PS52015"/>
    </source>
</evidence>
<dbReference type="Proteomes" id="UP001056937">
    <property type="component" value="Chromosome 1"/>
</dbReference>
<evidence type="ECO:0000256" key="4">
    <source>
        <dbReference type="ARBA" id="ARBA00023136"/>
    </source>
</evidence>
<dbReference type="PROSITE" id="PS52015">
    <property type="entry name" value="TONB_CTD"/>
    <property type="match status" value="1"/>
</dbReference>
<keyword evidence="2" id="KW-0812">Transmembrane</keyword>
<evidence type="ECO:0000313" key="7">
    <source>
        <dbReference type="Proteomes" id="UP001056937"/>
    </source>
</evidence>
<dbReference type="InterPro" id="IPR037682">
    <property type="entry name" value="TonB_C"/>
</dbReference>
<dbReference type="InterPro" id="IPR006260">
    <property type="entry name" value="TonB/TolA_C"/>
</dbReference>
<evidence type="ECO:0000256" key="2">
    <source>
        <dbReference type="ARBA" id="ARBA00022692"/>
    </source>
</evidence>
<dbReference type="EMBL" id="CP084930">
    <property type="protein sequence ID" value="USI74481.1"/>
    <property type="molecule type" value="Genomic_DNA"/>
</dbReference>
<proteinExistence type="predicted"/>
<accession>A0ABY4XCK8</accession>
<evidence type="ECO:0000313" key="6">
    <source>
        <dbReference type="EMBL" id="USI74481.1"/>
    </source>
</evidence>
<organism evidence="6 7">
    <name type="scientific">Sphingomonas morindae</name>
    <dbReference type="NCBI Taxonomy" id="1541170"/>
    <lineage>
        <taxon>Bacteria</taxon>
        <taxon>Pseudomonadati</taxon>
        <taxon>Pseudomonadota</taxon>
        <taxon>Alphaproteobacteria</taxon>
        <taxon>Sphingomonadales</taxon>
        <taxon>Sphingomonadaceae</taxon>
        <taxon>Sphingomonas</taxon>
    </lineage>
</organism>
<keyword evidence="4" id="KW-0472">Membrane</keyword>
<feature type="domain" description="TonB C-terminal" evidence="5">
    <location>
        <begin position="1"/>
        <end position="80"/>
    </location>
</feature>
<sequence length="88" mass="9800">MPPALRASGEGGRVGVRYRVETDGRVSGCTITEPSGRPDLDALTCQLITERFRFRPSRTADGTPVRAIIVERHEWVVEHDPDEADDPR</sequence>
<evidence type="ECO:0000256" key="1">
    <source>
        <dbReference type="ARBA" id="ARBA00004167"/>
    </source>
</evidence>
<dbReference type="NCBIfam" id="TIGR01352">
    <property type="entry name" value="tonB_Cterm"/>
    <property type="match status" value="1"/>
</dbReference>
<evidence type="ECO:0000256" key="3">
    <source>
        <dbReference type="ARBA" id="ARBA00022989"/>
    </source>
</evidence>